<name>A0ABZ1TVU9_9ACTN</name>
<evidence type="ECO:0000313" key="7">
    <source>
        <dbReference type="EMBL" id="WUQ83066.1"/>
    </source>
</evidence>
<comment type="cofactor">
    <cofactor evidence="1">
        <name>Zn(2+)</name>
        <dbReference type="ChEBI" id="CHEBI:29105"/>
    </cofactor>
</comment>
<protein>
    <submittedName>
        <fullName evidence="7">Dihydropyrimidinase</fullName>
        <ecNumber evidence="7">3.5.2.2</ecNumber>
    </submittedName>
</protein>
<evidence type="ECO:0000256" key="3">
    <source>
        <dbReference type="ARBA" id="ARBA00022723"/>
    </source>
</evidence>
<evidence type="ECO:0000313" key="8">
    <source>
        <dbReference type="Proteomes" id="UP001432222"/>
    </source>
</evidence>
<gene>
    <name evidence="7" type="primary">hydA</name>
    <name evidence="7" type="ORF">OHA16_08830</name>
</gene>
<evidence type="ECO:0000256" key="5">
    <source>
        <dbReference type="SAM" id="MobiDB-lite"/>
    </source>
</evidence>
<evidence type="ECO:0000256" key="1">
    <source>
        <dbReference type="ARBA" id="ARBA00001947"/>
    </source>
</evidence>
<dbReference type="EMBL" id="CP108110">
    <property type="protein sequence ID" value="WUQ83066.1"/>
    <property type="molecule type" value="Genomic_DNA"/>
</dbReference>
<feature type="region of interest" description="Disordered" evidence="5">
    <location>
        <begin position="1"/>
        <end position="25"/>
    </location>
</feature>
<evidence type="ECO:0000259" key="6">
    <source>
        <dbReference type="Pfam" id="PF01979"/>
    </source>
</evidence>
<proteinExistence type="inferred from homology"/>
<sequence>MTSTPSSTPSSTPAPGTGTATARTGRTAIRGGLVVTATEELRADVLIEGERIAALAATGSEAALSWTADTVIDADGHYVVPGGVDAHTHMELPFGGTHASDTFETGTRAAAWGGTTTIVDFAVQSVGGSLREGLDTWHAKAEGNCAIDYAFHTIVSDVTDAVLKEMDTLVDSGESTSFKLFMAYPGVFYSDDGRILRAMQRGAANGGLTMMHAENGIAIDVLVEQALAAGRTAPRYHGEVRRELLEAEATHRAIKLAQVAGSPLYVVHVSAASALAELARARDEGLPVFGETCPQYLFLSTDNLAEEGADGFEGAKYVCSTPLRPREHQEALWRGLRTNDLQVVSTDHCPFCYTGQKELGRGDFSKIPNGLPGVENRMDLLHQAVVDGRISRRRWIEIACTTPARMFGLHPRKGTLAPGADADVVVYDPNAVQTVSAATHHMNVDYSAYEGRTLTGRARTVLSRGTVVLDRGTWLGRAGHGAFLRRDTCQYLD</sequence>
<dbReference type="InterPro" id="IPR011059">
    <property type="entry name" value="Metal-dep_hydrolase_composite"/>
</dbReference>
<dbReference type="Pfam" id="PF01979">
    <property type="entry name" value="Amidohydro_1"/>
    <property type="match status" value="1"/>
</dbReference>
<dbReference type="InterPro" id="IPR050378">
    <property type="entry name" value="Metallo-dep_Hydrolases_sf"/>
</dbReference>
<evidence type="ECO:0000256" key="2">
    <source>
        <dbReference type="ARBA" id="ARBA00008829"/>
    </source>
</evidence>
<dbReference type="SUPFAM" id="SSF51556">
    <property type="entry name" value="Metallo-dependent hydrolases"/>
    <property type="match status" value="1"/>
</dbReference>
<dbReference type="SUPFAM" id="SSF51338">
    <property type="entry name" value="Composite domain of metallo-dependent hydrolases"/>
    <property type="match status" value="2"/>
</dbReference>
<evidence type="ECO:0000256" key="4">
    <source>
        <dbReference type="ARBA" id="ARBA00022801"/>
    </source>
</evidence>
<dbReference type="PANTHER" id="PTHR11647:SF1">
    <property type="entry name" value="COLLAPSIN RESPONSE MEDIATOR PROTEIN"/>
    <property type="match status" value="1"/>
</dbReference>
<dbReference type="Proteomes" id="UP001432222">
    <property type="component" value="Chromosome"/>
</dbReference>
<organism evidence="7 8">
    <name type="scientific">Kitasatospora purpeofusca</name>
    <dbReference type="NCBI Taxonomy" id="67352"/>
    <lineage>
        <taxon>Bacteria</taxon>
        <taxon>Bacillati</taxon>
        <taxon>Actinomycetota</taxon>
        <taxon>Actinomycetes</taxon>
        <taxon>Kitasatosporales</taxon>
        <taxon>Streptomycetaceae</taxon>
        <taxon>Kitasatospora</taxon>
    </lineage>
</organism>
<keyword evidence="4 7" id="KW-0378">Hydrolase</keyword>
<dbReference type="Gene3D" id="2.30.40.10">
    <property type="entry name" value="Urease, subunit C, domain 1"/>
    <property type="match status" value="1"/>
</dbReference>
<dbReference type="CDD" id="cd01314">
    <property type="entry name" value="D-HYD"/>
    <property type="match status" value="1"/>
</dbReference>
<reference evidence="7" key="1">
    <citation type="submission" date="2022-10" db="EMBL/GenBank/DDBJ databases">
        <title>The complete genomes of actinobacterial strains from the NBC collection.</title>
        <authorList>
            <person name="Joergensen T.S."/>
            <person name="Alvarez Arevalo M."/>
            <person name="Sterndorff E.B."/>
            <person name="Faurdal D."/>
            <person name="Vuksanovic O."/>
            <person name="Mourched A.-S."/>
            <person name="Charusanti P."/>
            <person name="Shaw S."/>
            <person name="Blin K."/>
            <person name="Weber T."/>
        </authorList>
    </citation>
    <scope>NUCLEOTIDE SEQUENCE</scope>
    <source>
        <strain evidence="7">NBC_00222</strain>
    </source>
</reference>
<comment type="similarity">
    <text evidence="2">Belongs to the metallo-dependent hydrolases superfamily. Hydantoinase/dihydropyrimidinase family.</text>
</comment>
<keyword evidence="3" id="KW-0479">Metal-binding</keyword>
<accession>A0ABZ1TVU9</accession>
<dbReference type="GO" id="GO:0004157">
    <property type="term" value="F:dihydropyrimidinase activity"/>
    <property type="evidence" value="ECO:0007669"/>
    <property type="project" value="UniProtKB-EC"/>
</dbReference>
<dbReference type="NCBIfam" id="TIGR02033">
    <property type="entry name" value="D-hydantoinase"/>
    <property type="match status" value="1"/>
</dbReference>
<dbReference type="InterPro" id="IPR006680">
    <property type="entry name" value="Amidohydro-rel"/>
</dbReference>
<dbReference type="PANTHER" id="PTHR11647">
    <property type="entry name" value="HYDRANTOINASE/DIHYDROPYRIMIDINASE FAMILY MEMBER"/>
    <property type="match status" value="1"/>
</dbReference>
<dbReference type="Gene3D" id="3.20.20.140">
    <property type="entry name" value="Metal-dependent hydrolases"/>
    <property type="match status" value="1"/>
</dbReference>
<dbReference type="InterPro" id="IPR032466">
    <property type="entry name" value="Metal_Hydrolase"/>
</dbReference>
<keyword evidence="8" id="KW-1185">Reference proteome</keyword>
<dbReference type="EC" id="3.5.2.2" evidence="7"/>
<dbReference type="InterPro" id="IPR011778">
    <property type="entry name" value="Hydantoinase/dihydroPyrase"/>
</dbReference>
<feature type="domain" description="Amidohydrolase-related" evidence="6">
    <location>
        <begin position="78"/>
        <end position="446"/>
    </location>
</feature>
<dbReference type="RefSeq" id="WP_328954100.1">
    <property type="nucleotide sequence ID" value="NZ_CP108110.1"/>
</dbReference>